<dbReference type="InterPro" id="IPR029058">
    <property type="entry name" value="AB_hydrolase_fold"/>
</dbReference>
<sequence length="304" mass="32463">MTLTVPDALVPLALRLARANRTFVTEEGARRRIREAELRPAPYGPPARLASGIRVDVEHVDGWPVYTLVPRGRVVGGTVYAHGGGWVNEIHPQHWRLAARIAAEASIAVTLPIYPLVPFGTALEALDGVLALVRRSLERHGPTCLAGDSAGGQIALSTALALRDEGVVLPRTVLISPALDLSWSNPRIPEVQPTDPWLGTPGGRVLAEHWRGELDLLDPAVSPLFGEYAGLGPLTVFTGTRDVLNPDVHLLAAKAAAACVPFELHEAVGQLHVYPLVPTRAGRGSAHDVIEALSRAVRGADLQK</sequence>
<keyword evidence="4" id="KW-1185">Reference proteome</keyword>
<evidence type="ECO:0000313" key="3">
    <source>
        <dbReference type="EMBL" id="PTL71816.1"/>
    </source>
</evidence>
<dbReference type="Pfam" id="PF07859">
    <property type="entry name" value="Abhydrolase_3"/>
    <property type="match status" value="1"/>
</dbReference>
<dbReference type="InterPro" id="IPR013094">
    <property type="entry name" value="AB_hydrolase_3"/>
</dbReference>
<protein>
    <submittedName>
        <fullName evidence="3">Esterase</fullName>
    </submittedName>
</protein>
<reference evidence="3 4" key="1">
    <citation type="submission" date="2018-03" db="EMBL/GenBank/DDBJ databases">
        <title>Bacteriophage NCPPB3778 and a type I-E CRISPR drive the evolution of the US Biological Select Agent, Rathayibacter toxicus.</title>
        <authorList>
            <person name="Davis E.W.II."/>
            <person name="Tabima J.F."/>
            <person name="Weisberg A.J."/>
            <person name="Dantas Lopes L."/>
            <person name="Wiseman M.S."/>
            <person name="Wiseman M.S."/>
            <person name="Pupko T."/>
            <person name="Belcher M.S."/>
            <person name="Sechler A.J."/>
            <person name="Tancos M.A."/>
            <person name="Schroeder B.K."/>
            <person name="Murray T.D."/>
            <person name="Luster D.G."/>
            <person name="Schneider W.L."/>
            <person name="Rogers E."/>
            <person name="Andreote F.D."/>
            <person name="Grunwald N.J."/>
            <person name="Putnam M.L."/>
            <person name="Chang J.H."/>
        </authorList>
    </citation>
    <scope>NUCLEOTIDE SEQUENCE [LARGE SCALE GENOMIC DNA]</scope>
    <source>
        <strain evidence="3 4">DSM 15933</strain>
    </source>
</reference>
<evidence type="ECO:0000259" key="2">
    <source>
        <dbReference type="Pfam" id="PF07859"/>
    </source>
</evidence>
<dbReference type="AlphaFoldDB" id="A0A2T4UQL5"/>
<proteinExistence type="predicted"/>
<organism evidence="3 4">
    <name type="scientific">Rathayibacter caricis DSM 15933</name>
    <dbReference type="NCBI Taxonomy" id="1328867"/>
    <lineage>
        <taxon>Bacteria</taxon>
        <taxon>Bacillati</taxon>
        <taxon>Actinomycetota</taxon>
        <taxon>Actinomycetes</taxon>
        <taxon>Micrococcales</taxon>
        <taxon>Microbacteriaceae</taxon>
        <taxon>Rathayibacter</taxon>
    </lineage>
</organism>
<feature type="domain" description="Alpha/beta hydrolase fold-3" evidence="2">
    <location>
        <begin position="79"/>
        <end position="274"/>
    </location>
</feature>
<dbReference type="Gene3D" id="3.40.50.1820">
    <property type="entry name" value="alpha/beta hydrolase"/>
    <property type="match status" value="1"/>
</dbReference>
<evidence type="ECO:0000256" key="1">
    <source>
        <dbReference type="ARBA" id="ARBA00022801"/>
    </source>
</evidence>
<comment type="caution">
    <text evidence="3">The sequence shown here is derived from an EMBL/GenBank/DDBJ whole genome shotgun (WGS) entry which is preliminary data.</text>
</comment>
<dbReference type="Proteomes" id="UP000241085">
    <property type="component" value="Unassembled WGS sequence"/>
</dbReference>
<dbReference type="EMBL" id="PZPL01000001">
    <property type="protein sequence ID" value="PTL71816.1"/>
    <property type="molecule type" value="Genomic_DNA"/>
</dbReference>
<dbReference type="PANTHER" id="PTHR48081">
    <property type="entry name" value="AB HYDROLASE SUPERFAMILY PROTEIN C4A8.06C"/>
    <property type="match status" value="1"/>
</dbReference>
<dbReference type="RefSeq" id="WP_107573633.1">
    <property type="nucleotide sequence ID" value="NZ_PZPL01000001.1"/>
</dbReference>
<keyword evidence="1" id="KW-0378">Hydrolase</keyword>
<gene>
    <name evidence="3" type="ORF">C1I63_02455</name>
</gene>
<dbReference type="PANTHER" id="PTHR48081:SF8">
    <property type="entry name" value="ALPHA_BETA HYDROLASE FOLD-3 DOMAIN-CONTAINING PROTEIN-RELATED"/>
    <property type="match status" value="1"/>
</dbReference>
<dbReference type="SUPFAM" id="SSF53474">
    <property type="entry name" value="alpha/beta-Hydrolases"/>
    <property type="match status" value="1"/>
</dbReference>
<evidence type="ECO:0000313" key="4">
    <source>
        <dbReference type="Proteomes" id="UP000241085"/>
    </source>
</evidence>
<accession>A0A2T4UQL5</accession>
<dbReference type="GO" id="GO:0016787">
    <property type="term" value="F:hydrolase activity"/>
    <property type="evidence" value="ECO:0007669"/>
    <property type="project" value="UniProtKB-KW"/>
</dbReference>
<name>A0A2T4UQL5_9MICO</name>
<dbReference type="InterPro" id="IPR050300">
    <property type="entry name" value="GDXG_lipolytic_enzyme"/>
</dbReference>